<dbReference type="InterPro" id="IPR050345">
    <property type="entry name" value="Aliph_Amidase/BUP"/>
</dbReference>
<dbReference type="PANTHER" id="PTHR43674:SF16">
    <property type="entry name" value="CARBON-NITROGEN FAMILY, PUTATIVE (AFU_ORTHOLOGUE AFUA_5G02350)-RELATED"/>
    <property type="match status" value="1"/>
</dbReference>
<sequence length="259" mass="30045">MKIALAQMQMSKNWDENVDKSLSLLRQAGQQKVDLIVYPEVQMSPFFAQYRHMDPNAIDIENPIFTQFRELCKQYQIMACPNFYFREEDKKYDASFLIDKEGQIIGCQKMVHIAQVDQFYEQDYYTPANDGFHVFGDIGIVVCFDRHYPESIRTEALRGAGLILIPTANTKAEPMELFEQEIRVQAFQNCCFVAMCNRTGKEDQMHFAGESLVCDPDGNTIAQAGYEEELLSVDIDLDQAKQARQSRPYLNLRHTEWYE</sequence>
<keyword evidence="4" id="KW-1185">Reference proteome</keyword>
<evidence type="ECO:0000259" key="2">
    <source>
        <dbReference type="PROSITE" id="PS50263"/>
    </source>
</evidence>
<reference evidence="3 4" key="1">
    <citation type="submission" date="2018-11" db="EMBL/GenBank/DDBJ databases">
        <title>Clostridium sp. nov., a member of the family Erysipelotrichaceae isolated from pig faeces.</title>
        <authorList>
            <person name="Chang Y.-H."/>
        </authorList>
    </citation>
    <scope>NUCLEOTIDE SEQUENCE [LARGE SCALE GENOMIC DNA]</scope>
    <source>
        <strain evidence="3 4">YH-panp20</strain>
    </source>
</reference>
<comment type="caution">
    <text evidence="3">The sequence shown here is derived from an EMBL/GenBank/DDBJ whole genome shotgun (WGS) entry which is preliminary data.</text>
</comment>
<dbReference type="AlphaFoldDB" id="A0A3N0HZN0"/>
<name>A0A3N0HZN0_9FIRM</name>
<gene>
    <name evidence="3" type="ORF">EDX97_04930</name>
</gene>
<dbReference type="InterPro" id="IPR036526">
    <property type="entry name" value="C-N_Hydrolase_sf"/>
</dbReference>
<evidence type="ECO:0000313" key="3">
    <source>
        <dbReference type="EMBL" id="RNM30148.1"/>
    </source>
</evidence>
<dbReference type="Pfam" id="PF00795">
    <property type="entry name" value="CN_hydrolase"/>
    <property type="match status" value="1"/>
</dbReference>
<dbReference type="Gene3D" id="3.60.110.10">
    <property type="entry name" value="Carbon-nitrogen hydrolase"/>
    <property type="match status" value="1"/>
</dbReference>
<accession>A0A3N0HZN0</accession>
<dbReference type="InterPro" id="IPR003010">
    <property type="entry name" value="C-N_Hydrolase"/>
</dbReference>
<dbReference type="GO" id="GO:0016811">
    <property type="term" value="F:hydrolase activity, acting on carbon-nitrogen (but not peptide) bonds, in linear amides"/>
    <property type="evidence" value="ECO:0007669"/>
    <property type="project" value="TreeGrafter"/>
</dbReference>
<dbReference type="SUPFAM" id="SSF56317">
    <property type="entry name" value="Carbon-nitrogen hydrolase"/>
    <property type="match status" value="1"/>
</dbReference>
<dbReference type="Proteomes" id="UP000276568">
    <property type="component" value="Unassembled WGS sequence"/>
</dbReference>
<proteinExistence type="predicted"/>
<evidence type="ECO:0000256" key="1">
    <source>
        <dbReference type="ARBA" id="ARBA00022801"/>
    </source>
</evidence>
<keyword evidence="1 3" id="KW-0378">Hydrolase</keyword>
<dbReference type="PROSITE" id="PS50263">
    <property type="entry name" value="CN_HYDROLASE"/>
    <property type="match status" value="1"/>
</dbReference>
<dbReference type="CDD" id="cd07197">
    <property type="entry name" value="nitrilase"/>
    <property type="match status" value="1"/>
</dbReference>
<dbReference type="OrthoDB" id="9811121at2"/>
<feature type="domain" description="CN hydrolase" evidence="2">
    <location>
        <begin position="1"/>
        <end position="237"/>
    </location>
</feature>
<organism evidence="3 4">
    <name type="scientific">Absicoccus porci</name>
    <dbReference type="NCBI Taxonomy" id="2486576"/>
    <lineage>
        <taxon>Bacteria</taxon>
        <taxon>Bacillati</taxon>
        <taxon>Bacillota</taxon>
        <taxon>Erysipelotrichia</taxon>
        <taxon>Erysipelotrichales</taxon>
        <taxon>Erysipelotrichaceae</taxon>
        <taxon>Absicoccus</taxon>
    </lineage>
</organism>
<evidence type="ECO:0000313" key="4">
    <source>
        <dbReference type="Proteomes" id="UP000276568"/>
    </source>
</evidence>
<dbReference type="PANTHER" id="PTHR43674">
    <property type="entry name" value="NITRILASE C965.09-RELATED"/>
    <property type="match status" value="1"/>
</dbReference>
<protein>
    <submittedName>
        <fullName evidence="3">Carbon-nitrogen hydrolase family protein</fullName>
    </submittedName>
</protein>
<dbReference type="RefSeq" id="WP_128520077.1">
    <property type="nucleotide sequence ID" value="NZ_RJQC01000002.1"/>
</dbReference>
<dbReference type="EMBL" id="RJQC01000002">
    <property type="protein sequence ID" value="RNM30148.1"/>
    <property type="molecule type" value="Genomic_DNA"/>
</dbReference>